<keyword evidence="2" id="KW-1185">Reference proteome</keyword>
<dbReference type="InterPro" id="IPR027405">
    <property type="entry name" value="YidB-like"/>
</dbReference>
<evidence type="ECO:0000313" key="2">
    <source>
        <dbReference type="Proteomes" id="UP000246077"/>
    </source>
</evidence>
<protein>
    <recommendedName>
        <fullName evidence="3">DUF937 domain-containing protein</fullName>
    </recommendedName>
</protein>
<dbReference type="RefSeq" id="WP_109920743.1">
    <property type="nucleotide sequence ID" value="NZ_QGLF01000002.1"/>
</dbReference>
<comment type="caution">
    <text evidence="1">The sequence shown here is derived from an EMBL/GenBank/DDBJ whole genome shotgun (WGS) entry which is preliminary data.</text>
</comment>
<dbReference type="SUPFAM" id="SSF140804">
    <property type="entry name" value="YidB-like"/>
    <property type="match status" value="1"/>
</dbReference>
<gene>
    <name evidence="1" type="ORF">DKG75_08980</name>
</gene>
<evidence type="ECO:0000313" key="1">
    <source>
        <dbReference type="EMBL" id="PWR22098.1"/>
    </source>
</evidence>
<dbReference type="Proteomes" id="UP000246077">
    <property type="component" value="Unassembled WGS sequence"/>
</dbReference>
<dbReference type="OrthoDB" id="4235777at2"/>
<sequence>MDIIQTGIQLLKQYFGDKVDVDAIGGALRGLLGGEGGQVDLAGLVGRFTSQSGLQGLVGSVLGGGEAGGSFDPSKILAVFGADKVSGFAQQLGVSTDEAAGGLSAVIPQLLGKVTGGEDGGLLGSFKKIF</sequence>
<name>A0A317E4P3_9PROT</name>
<evidence type="ECO:0008006" key="3">
    <source>
        <dbReference type="Google" id="ProtNLM"/>
    </source>
</evidence>
<accession>A0A317E4P3</accession>
<organism evidence="1 2">
    <name type="scientific">Zavarzinia compransoris</name>
    <dbReference type="NCBI Taxonomy" id="1264899"/>
    <lineage>
        <taxon>Bacteria</taxon>
        <taxon>Pseudomonadati</taxon>
        <taxon>Pseudomonadota</taxon>
        <taxon>Alphaproteobacteria</taxon>
        <taxon>Rhodospirillales</taxon>
        <taxon>Zavarziniaceae</taxon>
        <taxon>Zavarzinia</taxon>
    </lineage>
</organism>
<dbReference type="AlphaFoldDB" id="A0A317E4P3"/>
<proteinExistence type="predicted"/>
<dbReference type="InterPro" id="IPR045372">
    <property type="entry name" value="YidB"/>
</dbReference>
<dbReference type="Pfam" id="PF20159">
    <property type="entry name" value="YidB"/>
    <property type="match status" value="1"/>
</dbReference>
<dbReference type="Gene3D" id="1.10.10.690">
    <property type="entry name" value="YidB-like"/>
    <property type="match status" value="1"/>
</dbReference>
<dbReference type="EMBL" id="QGLF01000002">
    <property type="protein sequence ID" value="PWR22098.1"/>
    <property type="molecule type" value="Genomic_DNA"/>
</dbReference>
<reference evidence="2" key="1">
    <citation type="submission" date="2018-05" db="EMBL/GenBank/DDBJ databases">
        <title>Zavarzinia sp. HR-AS.</title>
        <authorList>
            <person name="Lee Y."/>
            <person name="Jeon C.O."/>
        </authorList>
    </citation>
    <scope>NUCLEOTIDE SEQUENCE [LARGE SCALE GENOMIC DNA]</scope>
    <source>
        <strain evidence="2">DSM 1231</strain>
    </source>
</reference>